<dbReference type="Gene3D" id="3.40.50.720">
    <property type="entry name" value="NAD(P)-binding Rossmann-like Domain"/>
    <property type="match status" value="1"/>
</dbReference>
<evidence type="ECO:0000313" key="2">
    <source>
        <dbReference type="EMBL" id="MBB4691029.1"/>
    </source>
</evidence>
<sequence length="278" mass="29194">MRILLLGSSGFIGRHVRHALADAGDLICPGRDRYDLINGELDDLRALVRVERPDAVVCCVGALTGTPGELMRANAMVAAKLLESAPDARLVRLGSAGEYGAVPEGHAVAEDDRLEPVGAYGVSHAAGTRLFALASNTVSLRVFNPIGAGQPAENVLGRVAAQLRAGHTELSLGPLGAYRDFVDVRDVASLIRAVVVADDVPHPVYNAGSGRAVTVREAVEMLAREAGFTGEIKEQGAGPQRSAAVTWIQADITRAAKDLGWAPAHNLSASIKSIWEDA</sequence>
<dbReference type="PANTHER" id="PTHR43245">
    <property type="entry name" value="BIFUNCTIONAL POLYMYXIN RESISTANCE PROTEIN ARNA"/>
    <property type="match status" value="1"/>
</dbReference>
<reference evidence="2 3" key="1">
    <citation type="submission" date="2020-08" db="EMBL/GenBank/DDBJ databases">
        <title>Sequencing the genomes of 1000 actinobacteria strains.</title>
        <authorList>
            <person name="Klenk H.-P."/>
        </authorList>
    </citation>
    <scope>NUCLEOTIDE SEQUENCE [LARGE SCALE GENOMIC DNA]</scope>
    <source>
        <strain evidence="2 3">DSM 45518</strain>
    </source>
</reference>
<dbReference type="EMBL" id="JACHMF010000001">
    <property type="protein sequence ID" value="MBB4691029.1"/>
    <property type="molecule type" value="Genomic_DNA"/>
</dbReference>
<dbReference type="Pfam" id="PF01370">
    <property type="entry name" value="Epimerase"/>
    <property type="match status" value="1"/>
</dbReference>
<comment type="caution">
    <text evidence="2">The sequence shown here is derived from an EMBL/GenBank/DDBJ whole genome shotgun (WGS) entry which is preliminary data.</text>
</comment>
<dbReference type="InterPro" id="IPR050177">
    <property type="entry name" value="Lipid_A_modif_metabolic_enz"/>
</dbReference>
<protein>
    <submittedName>
        <fullName evidence="2">Nucleoside-diphosphate-sugar epimerase</fullName>
    </submittedName>
</protein>
<dbReference type="InterPro" id="IPR001509">
    <property type="entry name" value="Epimerase_deHydtase"/>
</dbReference>
<dbReference type="AlphaFoldDB" id="A0A7W7FZX7"/>
<keyword evidence="3" id="KW-1185">Reference proteome</keyword>
<dbReference type="RefSeq" id="WP_184949900.1">
    <property type="nucleotide sequence ID" value="NZ_BOMC01000009.1"/>
</dbReference>
<organism evidence="2 3">
    <name type="scientific">Paractinoplanes abujensis</name>
    <dbReference type="NCBI Taxonomy" id="882441"/>
    <lineage>
        <taxon>Bacteria</taxon>
        <taxon>Bacillati</taxon>
        <taxon>Actinomycetota</taxon>
        <taxon>Actinomycetes</taxon>
        <taxon>Micromonosporales</taxon>
        <taxon>Micromonosporaceae</taxon>
        <taxon>Paractinoplanes</taxon>
    </lineage>
</organism>
<dbReference type="PANTHER" id="PTHR43245:SF13">
    <property type="entry name" value="UDP-D-APIOSE_UDP-D-XYLOSE SYNTHASE 2"/>
    <property type="match status" value="1"/>
</dbReference>
<dbReference type="SUPFAM" id="SSF51735">
    <property type="entry name" value="NAD(P)-binding Rossmann-fold domains"/>
    <property type="match status" value="1"/>
</dbReference>
<dbReference type="InterPro" id="IPR036291">
    <property type="entry name" value="NAD(P)-bd_dom_sf"/>
</dbReference>
<dbReference type="Gene3D" id="3.90.25.10">
    <property type="entry name" value="UDP-galactose 4-epimerase, domain 1"/>
    <property type="match status" value="1"/>
</dbReference>
<evidence type="ECO:0000259" key="1">
    <source>
        <dbReference type="Pfam" id="PF01370"/>
    </source>
</evidence>
<name>A0A7W7FZX7_9ACTN</name>
<feature type="domain" description="NAD-dependent epimerase/dehydratase" evidence="1">
    <location>
        <begin position="3"/>
        <end position="208"/>
    </location>
</feature>
<accession>A0A7W7FZX7</accession>
<dbReference type="Proteomes" id="UP000542742">
    <property type="component" value="Unassembled WGS sequence"/>
</dbReference>
<proteinExistence type="predicted"/>
<gene>
    <name evidence="2" type="ORF">BKA14_001177</name>
</gene>
<evidence type="ECO:0000313" key="3">
    <source>
        <dbReference type="Proteomes" id="UP000542742"/>
    </source>
</evidence>